<dbReference type="InterPro" id="IPR022655">
    <property type="entry name" value="DUF1553"/>
</dbReference>
<feature type="coiled-coil region" evidence="1">
    <location>
        <begin position="420"/>
        <end position="473"/>
    </location>
</feature>
<evidence type="ECO:0000259" key="2">
    <source>
        <dbReference type="Pfam" id="PF07583"/>
    </source>
</evidence>
<organism evidence="5 6">
    <name type="scientific">Gemmata palustris</name>
    <dbReference type="NCBI Taxonomy" id="2822762"/>
    <lineage>
        <taxon>Bacteria</taxon>
        <taxon>Pseudomonadati</taxon>
        <taxon>Planctomycetota</taxon>
        <taxon>Planctomycetia</taxon>
        <taxon>Gemmatales</taxon>
        <taxon>Gemmataceae</taxon>
        <taxon>Gemmata</taxon>
    </lineage>
</organism>
<dbReference type="EMBL" id="JAGKQQ010000001">
    <property type="protein sequence ID" value="MBP3955566.1"/>
    <property type="molecule type" value="Genomic_DNA"/>
</dbReference>
<feature type="domain" description="DUF1549" evidence="2">
    <location>
        <begin position="168"/>
        <end position="378"/>
    </location>
</feature>
<dbReference type="PANTHER" id="PTHR35889">
    <property type="entry name" value="CYCLOINULO-OLIGOSACCHARIDE FRUCTANOTRANSFERASE-RELATED"/>
    <property type="match status" value="1"/>
</dbReference>
<accession>A0ABS5BPC1</accession>
<dbReference type="RefSeq" id="WP_210653638.1">
    <property type="nucleotide sequence ID" value="NZ_JAGKQQ010000001.1"/>
</dbReference>
<evidence type="ECO:0000259" key="3">
    <source>
        <dbReference type="Pfam" id="PF07587"/>
    </source>
</evidence>
<keyword evidence="1" id="KW-0175">Coiled coil</keyword>
<proteinExistence type="predicted"/>
<gene>
    <name evidence="5" type="ORF">J8F10_09760</name>
</gene>
<dbReference type="Proteomes" id="UP000676565">
    <property type="component" value="Unassembled WGS sequence"/>
</dbReference>
<dbReference type="Pfam" id="PF07583">
    <property type="entry name" value="PSCyt2"/>
    <property type="match status" value="1"/>
</dbReference>
<evidence type="ECO:0000256" key="1">
    <source>
        <dbReference type="SAM" id="Coils"/>
    </source>
</evidence>
<keyword evidence="6" id="KW-1185">Reference proteome</keyword>
<dbReference type="Pfam" id="PF07635">
    <property type="entry name" value="PSCyt1"/>
    <property type="match status" value="1"/>
</dbReference>
<protein>
    <submittedName>
        <fullName evidence="5">DUF1553 domain-containing protein</fullName>
    </submittedName>
</protein>
<feature type="domain" description="Cytochrome C Planctomycete-type" evidence="4">
    <location>
        <begin position="50"/>
        <end position="109"/>
    </location>
</feature>
<dbReference type="PANTHER" id="PTHR35889:SF3">
    <property type="entry name" value="F-BOX DOMAIN-CONTAINING PROTEIN"/>
    <property type="match status" value="1"/>
</dbReference>
<evidence type="ECO:0000313" key="6">
    <source>
        <dbReference type="Proteomes" id="UP000676565"/>
    </source>
</evidence>
<dbReference type="SUPFAM" id="SSF46626">
    <property type="entry name" value="Cytochrome c"/>
    <property type="match status" value="1"/>
</dbReference>
<dbReference type="InterPro" id="IPR011429">
    <property type="entry name" value="Cyt_c_Planctomycete-type"/>
</dbReference>
<name>A0ABS5BPC1_9BACT</name>
<comment type="caution">
    <text evidence="5">The sequence shown here is derived from an EMBL/GenBank/DDBJ whole genome shotgun (WGS) entry which is preliminary data.</text>
</comment>
<evidence type="ECO:0000313" key="5">
    <source>
        <dbReference type="EMBL" id="MBP3955566.1"/>
    </source>
</evidence>
<sequence length="823" mass="92931">MRTQFHWFAFSFLAFASPIQGEDKPPPAKPSPEHVEFFEKKIRPVLVKHCYSCHSAEAKKVKGELRLDTREAVLKGGSSGPLLVPGDPAKSLLIQAVRHADPSLKMPPDVKLKSEEIADLEAWVKMGAPDPRDGASGAKKIDFAKAKEFWSFRPVARPEVLKAGAANPIDNFIRAKLDAKGLKPAPPADKRALIRRATFDLTGLPPTPEEIEAFLKDNSPEAFAKVVDRLLASPAYGERWGRHWLDLVRYADTAGDNSDYPIPQIFRYRNWVIEAFNRDLPYDEFVRQQLAGDLLPSQNEADRQAKLIATGYLANTKRFGSYEDERYPWYLTYEDQIDNLGRTFLGLTINCARCHDHKFDPISQHDYYALYGFFSSTRYPRPGIELDKVQRDFVPLVEPEDVEIIELTRQANTTRLQKDVEIQERLKSIAEKQLETAKRLGEKEMIAEATKELEQAVAKLKVVKKERDEFAKQPLPFETAYAVAEGKTEGKKKVGNACVQIKGDPERLGPEVPRRFPSILGGQTLPAATMGSGRLELANWIVDAKNPLTARVMVNRVWQYHFGKGIVRTASNFGILGQPPTHPELLDYLAARFVEDKWSMKSMHRLIMLSRTYQQSSRDDEAGTKIDVANEYLWRFDKHRLDAESIRDSLLAAAGNLDRSPGGAHPFPAMSTWNFTQHHPFKAVYETNKRSVYVMAQRFQRHPFFALFDGADTNASTDRRLTSTTPLQALYLMNDPFVHAQAKKFAERVCGEGKDDAARINRAYVLLFGRTPTADEVTTATDYLAKVSDKLRAGGTPMEQLPAKAWESLARALFLSNEFVYLD</sequence>
<reference evidence="5 6" key="1">
    <citation type="submission" date="2021-04" db="EMBL/GenBank/DDBJ databases">
        <authorList>
            <person name="Ivanova A."/>
        </authorList>
    </citation>
    <scope>NUCLEOTIDE SEQUENCE [LARGE SCALE GENOMIC DNA]</scope>
    <source>
        <strain evidence="5 6">G18</strain>
    </source>
</reference>
<dbReference type="InterPro" id="IPR036909">
    <property type="entry name" value="Cyt_c-like_dom_sf"/>
</dbReference>
<dbReference type="InterPro" id="IPR011444">
    <property type="entry name" value="DUF1549"/>
</dbReference>
<evidence type="ECO:0000259" key="4">
    <source>
        <dbReference type="Pfam" id="PF07635"/>
    </source>
</evidence>
<dbReference type="Pfam" id="PF07587">
    <property type="entry name" value="PSD1"/>
    <property type="match status" value="1"/>
</dbReference>
<feature type="domain" description="DUF1553" evidence="3">
    <location>
        <begin position="533"/>
        <end position="783"/>
    </location>
</feature>